<feature type="signal peptide" evidence="3">
    <location>
        <begin position="1"/>
        <end position="23"/>
    </location>
</feature>
<accession>A0AAU7DTE2</accession>
<feature type="transmembrane region" description="Helical" evidence="2">
    <location>
        <begin position="621"/>
        <end position="641"/>
    </location>
</feature>
<proteinExistence type="predicted"/>
<evidence type="ECO:0008006" key="5">
    <source>
        <dbReference type="Google" id="ProtNLM"/>
    </source>
</evidence>
<reference evidence="4" key="1">
    <citation type="submission" date="2024-02" db="EMBL/GenBank/DDBJ databases">
        <title>Tomenella chthoni gen. nov. sp. nov., a member of the family Jonesiaceae isolated from bat guano.</title>
        <authorList>
            <person name="Miller S.L."/>
            <person name="King J."/>
            <person name="Sankaranarayanan K."/>
            <person name="Lawson P.A."/>
        </authorList>
    </citation>
    <scope>NUCLEOTIDE SEQUENCE</scope>
    <source>
        <strain evidence="4">BS-20</strain>
    </source>
</reference>
<dbReference type="Gene3D" id="2.60.40.2700">
    <property type="match status" value="1"/>
</dbReference>
<keyword evidence="2" id="KW-1133">Transmembrane helix</keyword>
<gene>
    <name evidence="4" type="ORF">V5R04_09985</name>
</gene>
<keyword evidence="2" id="KW-0812">Transmembrane</keyword>
<dbReference type="EMBL" id="CP146203">
    <property type="protein sequence ID" value="XBH20565.1"/>
    <property type="molecule type" value="Genomic_DNA"/>
</dbReference>
<evidence type="ECO:0000256" key="3">
    <source>
        <dbReference type="SAM" id="SignalP"/>
    </source>
</evidence>
<protein>
    <recommendedName>
        <fullName evidence="5">Gram-positive cocci surface proteins LPxTG domain-containing protein</fullName>
    </recommendedName>
</protein>
<evidence type="ECO:0000313" key="4">
    <source>
        <dbReference type="EMBL" id="XBH20565.1"/>
    </source>
</evidence>
<feature type="compositionally biased region" description="Low complexity" evidence="1">
    <location>
        <begin position="604"/>
        <end position="613"/>
    </location>
</feature>
<keyword evidence="2" id="KW-0472">Membrane</keyword>
<keyword evidence="3" id="KW-0732">Signal</keyword>
<feature type="chain" id="PRO_5043470370" description="Gram-positive cocci surface proteins LPxTG domain-containing protein" evidence="3">
    <location>
        <begin position="24"/>
        <end position="649"/>
    </location>
</feature>
<dbReference type="AlphaFoldDB" id="A0AAU7DTE2"/>
<name>A0AAU7DTE2_9MICO</name>
<evidence type="ECO:0000256" key="1">
    <source>
        <dbReference type="SAM" id="MobiDB-lite"/>
    </source>
</evidence>
<organism evidence="4">
    <name type="scientific">Jonesiaceae bacterium BS-20</name>
    <dbReference type="NCBI Taxonomy" id="3120821"/>
    <lineage>
        <taxon>Bacteria</taxon>
        <taxon>Bacillati</taxon>
        <taxon>Actinomycetota</taxon>
        <taxon>Actinomycetes</taxon>
        <taxon>Micrococcales</taxon>
        <taxon>Jonesiaceae</taxon>
    </lineage>
</organism>
<feature type="region of interest" description="Disordered" evidence="1">
    <location>
        <begin position="595"/>
        <end position="616"/>
    </location>
</feature>
<evidence type="ECO:0000256" key="2">
    <source>
        <dbReference type="SAM" id="Phobius"/>
    </source>
</evidence>
<sequence length="649" mass="67768">MTFAIRRGVAATALLSLAFGAFAIAPASALPADQVTVTSDAFGIDDSEVGYNEWHQGSGTGFNGVAALPGTTGWLLNGKNQIFKGFSETVSGERLHGLLAGMNAEVSGAVWYQVALFINPGASDGPSQGFTTLRKQVGDADLWVSSRDIVDANGAVLVEANDVGLSAAQMAGMVNSASASFVTEGADPLEILGVGLFTDTNAADVTIKSFTVLNETVYSFGAPVNNVATEEIVPGDIADDATDYNVWHEGYNNVDAPAAEAFGEDGLMLNGQTQLLKGASEGLDGESIFTVADSIDADVTGDAWYQIPVRFGTGFTTLRQEVNGTSDKWISSKAFGPIAAGSEYTLFELNAAMSKVAQETSVDKKGVEVIGYGILVDTNAQATIASFSALNTTYNFVAASSTPTPEWAADFVKNGTPVVGNTLSVDVPNLPEGATVETIWYLTEVDTIEGLESEQGAIFGDDPADTYVPTVDDLGLYVYAAVAVFDENGDFLDSEILEFGQVTSLFEGTGVVIEGTPTVGQTLTAKATWSETPDLVEYVWFADEDIIDDAEGASLLLTADLVGKKISVLSYGEKEGVGADFQLSDETAPVAALVGDKTDKDETTTTNKNPTGEHPVTGTSLVGALAAISGLLLAGAGTFFLRRRIASQN</sequence>